<dbReference type="PANTHER" id="PTHR14738">
    <property type="entry name" value="ZINC FINGER CCCH DOMAIN-CONTAINING PROTEIN 14"/>
    <property type="match status" value="1"/>
</dbReference>
<dbReference type="InterPro" id="IPR000571">
    <property type="entry name" value="Znf_CCCH"/>
</dbReference>
<evidence type="ECO:0000256" key="1">
    <source>
        <dbReference type="ARBA" id="ARBA00004123"/>
    </source>
</evidence>
<evidence type="ECO:0000313" key="12">
    <source>
        <dbReference type="EMBL" id="EDV92509.1"/>
    </source>
</evidence>
<evidence type="ECO:0000256" key="6">
    <source>
        <dbReference type="ARBA" id="ARBA00022771"/>
    </source>
</evidence>
<dbReference type="KEGG" id="dgr:6564292"/>
<keyword evidence="7 9" id="KW-0862">Zinc</keyword>
<feature type="compositionally biased region" description="Polar residues" evidence="10">
    <location>
        <begin position="788"/>
        <end position="806"/>
    </location>
</feature>
<feature type="compositionally biased region" description="Low complexity" evidence="10">
    <location>
        <begin position="671"/>
        <end position="703"/>
    </location>
</feature>
<evidence type="ECO:0000256" key="4">
    <source>
        <dbReference type="ARBA" id="ARBA00022723"/>
    </source>
</evidence>
<dbReference type="GO" id="GO:0008270">
    <property type="term" value="F:zinc ion binding"/>
    <property type="evidence" value="ECO:0007669"/>
    <property type="project" value="UniProtKB-KW"/>
</dbReference>
<feature type="compositionally biased region" description="Basic residues" evidence="10">
    <location>
        <begin position="777"/>
        <end position="787"/>
    </location>
</feature>
<dbReference type="InParanoid" id="B4JFX0"/>
<sequence length="1077" mass="120401">MDCNLGSEIGQKMRSAVKAKLLELGTGGSAGFIDDELPDYVMVMVANKRTKQQMNAELNLFLGDQTDLFVTWLHEVLQKLQEVTLPASGAGSKKRKSRQAEAPKAKDKDKDRKGRDKKDKRTHRKSGDSEQLNSSAEQTRSAESMPVISSITDVFAEELLEKAKKTLDLDDELLLKKKKRKSTEEDEQPQLVTQETTKELDLPVTSEISSTTSGNREKDIAELAEIQRKIYAAKQHLRQIGELDDESDEDELDDQQLDNDLLNVNEQHETIAKDCMPVTAAAAAPAAEANYSSGTRRAKSPIVFNRTSEPAAAREKPNKTPTEPAVQLQKSSDERSERRSVHERLGCKPISQSQAAAVQSLTPPERSQRSQKELELYVPAHRRRSEQQQPQPNEESKKVERGRERSQRNESQPSRRRERETLRSRRTPSRSRSPEANYKHRIGSRVIVAINKPPEPSDDEDILEKPVNSVIKIKPRPTVSPRRQACKNLLLRAVADAQRSTILAKPTATPSTGVVTSKTQGNGDEPELISSTMGKRRLNDSVGSGAGKELFRRSRRELMVNVLHQESKRMRHSIEPQTELVAKELEEEEEEYVPSLSVGDYETYVPQLVENLDMGMDIDMHVEKSASSLAASSAGLAKTQFVVTLNGDHSLSKAAVAAAAAYRKRSRKRTPSPQVSSTSSTNVQLLSAEPTSTTCASSTNSNNSRDRRTNKSKRARSSSRSSPSTSSNTPPQKPSRSLRRSEVLRQAQEIKKIIIKNDADDDEDEEHQQQQQQMHASPRKRTQKKRLGSNSTNMTLASAFSNTSNELKADSKTQLEEINRSTTPPLPPKRPEKRDISHEKSSISSATAAAAATTLEAPAKAKHTPIRFKLKQEEEQAQKNHRSGSKDRDSSTERRRISIRNAEDRKYDNLPALSAVSVDSTVLKVTKPKERCKYHPNCSKQFCEYYHPSAPCKSFPNCKFADKCMYSHPKCKFDLACMSIDCNFAHSGTRELSHVQLTAPPLSSHVIPVQNYKSISAPATATTATTMCKYYPNCTKVGCTFYHPKPCRYGKNCINKFECIFYHPEMQSKFKWVASLG</sequence>
<dbReference type="EMBL" id="CH916369">
    <property type="protein sequence ID" value="EDV92509.1"/>
    <property type="molecule type" value="Genomic_DNA"/>
</dbReference>
<keyword evidence="5" id="KW-0677">Repeat</keyword>
<dbReference type="PhylomeDB" id="B4JFX0"/>
<dbReference type="AlphaFoldDB" id="B4JFX0"/>
<accession>B4JFX0</accession>
<evidence type="ECO:0000259" key="11">
    <source>
        <dbReference type="PROSITE" id="PS50103"/>
    </source>
</evidence>
<feature type="compositionally biased region" description="Polar residues" evidence="10">
    <location>
        <begin position="350"/>
        <end position="362"/>
    </location>
</feature>
<dbReference type="FunCoup" id="B4JFX0">
    <property type="interactions" value="543"/>
</dbReference>
<feature type="compositionally biased region" description="Polar residues" evidence="10">
    <location>
        <begin position="129"/>
        <end position="145"/>
    </location>
</feature>
<dbReference type="OrthoDB" id="5589010at2759"/>
<feature type="compositionally biased region" description="Basic and acidic residues" evidence="10">
    <location>
        <begin position="807"/>
        <end position="819"/>
    </location>
</feature>
<feature type="compositionally biased region" description="Basic and acidic residues" evidence="10">
    <location>
        <begin position="366"/>
        <end position="375"/>
    </location>
</feature>
<feature type="compositionally biased region" description="Basic and acidic residues" evidence="10">
    <location>
        <begin position="394"/>
        <end position="423"/>
    </location>
</feature>
<evidence type="ECO:0000256" key="7">
    <source>
        <dbReference type="ARBA" id="ARBA00022833"/>
    </source>
</evidence>
<feature type="compositionally biased region" description="Low complexity" evidence="10">
    <location>
        <begin position="718"/>
        <end position="730"/>
    </location>
</feature>
<feature type="zinc finger region" description="C3H1-type" evidence="9">
    <location>
        <begin position="937"/>
        <end position="971"/>
    </location>
</feature>
<organism evidence="13">
    <name type="scientific">Drosophila grimshawi</name>
    <name type="common">Hawaiian fruit fly</name>
    <name type="synonym">Idiomyia grimshawi</name>
    <dbReference type="NCBI Taxonomy" id="7222"/>
    <lineage>
        <taxon>Eukaryota</taxon>
        <taxon>Metazoa</taxon>
        <taxon>Ecdysozoa</taxon>
        <taxon>Arthropoda</taxon>
        <taxon>Hexapoda</taxon>
        <taxon>Insecta</taxon>
        <taxon>Pterygota</taxon>
        <taxon>Neoptera</taxon>
        <taxon>Endopterygota</taxon>
        <taxon>Diptera</taxon>
        <taxon>Brachycera</taxon>
        <taxon>Muscomorpha</taxon>
        <taxon>Ephydroidea</taxon>
        <taxon>Drosophilidae</taxon>
        <taxon>Drosophila</taxon>
        <taxon>Hawaiian Drosophila</taxon>
    </lineage>
</organism>
<keyword evidence="8" id="KW-0539">Nucleus</keyword>
<keyword evidence="6 9" id="KW-0863">Zinc-finger</keyword>
<dbReference type="GO" id="GO:0031440">
    <property type="term" value="P:regulation of mRNA 3'-end processing"/>
    <property type="evidence" value="ECO:0007669"/>
    <property type="project" value="EnsemblMetazoa"/>
</dbReference>
<feature type="region of interest" description="Disordered" evidence="10">
    <location>
        <begin position="87"/>
        <end position="145"/>
    </location>
</feature>
<feature type="region of interest" description="Disordered" evidence="10">
    <location>
        <begin position="241"/>
        <end position="261"/>
    </location>
</feature>
<keyword evidence="13" id="KW-1185">Reference proteome</keyword>
<feature type="compositionally biased region" description="Basic and acidic residues" evidence="10">
    <location>
        <begin position="98"/>
        <end position="119"/>
    </location>
</feature>
<dbReference type="PANTHER" id="PTHR14738:SF29">
    <property type="entry name" value="ZINC FINGER CCCH DOMAIN-CONTAINING PROTEIN 14"/>
    <property type="match status" value="1"/>
</dbReference>
<proteinExistence type="inferred from homology"/>
<evidence type="ECO:0000256" key="10">
    <source>
        <dbReference type="SAM" id="MobiDB-lite"/>
    </source>
</evidence>
<evidence type="ECO:0000256" key="5">
    <source>
        <dbReference type="ARBA" id="ARBA00022737"/>
    </source>
</evidence>
<evidence type="ECO:0000256" key="9">
    <source>
        <dbReference type="PROSITE-ProRule" id="PRU00723"/>
    </source>
</evidence>
<reference evidence="12 13" key="1">
    <citation type="journal article" date="2007" name="Nature">
        <title>Evolution of genes and genomes on the Drosophila phylogeny.</title>
        <authorList>
            <consortium name="Drosophila 12 Genomes Consortium"/>
            <person name="Clark A.G."/>
            <person name="Eisen M.B."/>
            <person name="Smith D.R."/>
            <person name="Bergman C.M."/>
            <person name="Oliver B."/>
            <person name="Markow T.A."/>
            <person name="Kaufman T.C."/>
            <person name="Kellis M."/>
            <person name="Gelbart W."/>
            <person name="Iyer V.N."/>
            <person name="Pollard D.A."/>
            <person name="Sackton T.B."/>
            <person name="Larracuente A.M."/>
            <person name="Singh N.D."/>
            <person name="Abad J.P."/>
            <person name="Abt D.N."/>
            <person name="Adryan B."/>
            <person name="Aguade M."/>
            <person name="Akashi H."/>
            <person name="Anderson W.W."/>
            <person name="Aquadro C.F."/>
            <person name="Ardell D.H."/>
            <person name="Arguello R."/>
            <person name="Artieri C.G."/>
            <person name="Barbash D.A."/>
            <person name="Barker D."/>
            <person name="Barsanti P."/>
            <person name="Batterham P."/>
            <person name="Batzoglou S."/>
            <person name="Begun D."/>
            <person name="Bhutkar A."/>
            <person name="Blanco E."/>
            <person name="Bosak S.A."/>
            <person name="Bradley R.K."/>
            <person name="Brand A.D."/>
            <person name="Brent M.R."/>
            <person name="Brooks A.N."/>
            <person name="Brown R.H."/>
            <person name="Butlin R.K."/>
            <person name="Caggese C."/>
            <person name="Calvi B.R."/>
            <person name="Bernardo de Carvalho A."/>
            <person name="Caspi A."/>
            <person name="Castrezana S."/>
            <person name="Celniker S.E."/>
            <person name="Chang J.L."/>
            <person name="Chapple C."/>
            <person name="Chatterji S."/>
            <person name="Chinwalla A."/>
            <person name="Civetta A."/>
            <person name="Clifton S.W."/>
            <person name="Comeron J.M."/>
            <person name="Costello J.C."/>
            <person name="Coyne J.A."/>
            <person name="Daub J."/>
            <person name="David R.G."/>
            <person name="Delcher A.L."/>
            <person name="Delehaunty K."/>
            <person name="Do C.B."/>
            <person name="Ebling H."/>
            <person name="Edwards K."/>
            <person name="Eickbush T."/>
            <person name="Evans J.D."/>
            <person name="Filipski A."/>
            <person name="Findeiss S."/>
            <person name="Freyhult E."/>
            <person name="Fulton L."/>
            <person name="Fulton R."/>
            <person name="Garcia A.C."/>
            <person name="Gardiner A."/>
            <person name="Garfield D.A."/>
            <person name="Garvin B.E."/>
            <person name="Gibson G."/>
            <person name="Gilbert D."/>
            <person name="Gnerre S."/>
            <person name="Godfrey J."/>
            <person name="Good R."/>
            <person name="Gotea V."/>
            <person name="Gravely B."/>
            <person name="Greenberg A.J."/>
            <person name="Griffiths-Jones S."/>
            <person name="Gross S."/>
            <person name="Guigo R."/>
            <person name="Gustafson E.A."/>
            <person name="Haerty W."/>
            <person name="Hahn M.W."/>
            <person name="Halligan D.L."/>
            <person name="Halpern A.L."/>
            <person name="Halter G.M."/>
            <person name="Han M.V."/>
            <person name="Heger A."/>
            <person name="Hillier L."/>
            <person name="Hinrichs A.S."/>
            <person name="Holmes I."/>
            <person name="Hoskins R.A."/>
            <person name="Hubisz M.J."/>
            <person name="Hultmark D."/>
            <person name="Huntley M.A."/>
            <person name="Jaffe D.B."/>
            <person name="Jagadeeshan S."/>
            <person name="Jeck W.R."/>
            <person name="Johnson J."/>
            <person name="Jones C.D."/>
            <person name="Jordan W.C."/>
            <person name="Karpen G.H."/>
            <person name="Kataoka E."/>
            <person name="Keightley P.D."/>
            <person name="Kheradpour P."/>
            <person name="Kirkness E.F."/>
            <person name="Koerich L.B."/>
            <person name="Kristiansen K."/>
            <person name="Kudrna D."/>
            <person name="Kulathinal R.J."/>
            <person name="Kumar S."/>
            <person name="Kwok R."/>
            <person name="Lander E."/>
            <person name="Langley C.H."/>
            <person name="Lapoint R."/>
            <person name="Lazzaro B.P."/>
            <person name="Lee S.J."/>
            <person name="Levesque L."/>
            <person name="Li R."/>
            <person name="Lin C.F."/>
            <person name="Lin M.F."/>
            <person name="Lindblad-Toh K."/>
            <person name="Llopart A."/>
            <person name="Long M."/>
            <person name="Low L."/>
            <person name="Lozovsky E."/>
            <person name="Lu J."/>
            <person name="Luo M."/>
            <person name="Machado C.A."/>
            <person name="Makalowski W."/>
            <person name="Marzo M."/>
            <person name="Matsuda M."/>
            <person name="Matzkin L."/>
            <person name="McAllister B."/>
            <person name="McBride C.S."/>
            <person name="McKernan B."/>
            <person name="McKernan K."/>
            <person name="Mendez-Lago M."/>
            <person name="Minx P."/>
            <person name="Mollenhauer M.U."/>
            <person name="Montooth K."/>
            <person name="Mount S.M."/>
            <person name="Mu X."/>
            <person name="Myers E."/>
            <person name="Negre B."/>
            <person name="Newfeld S."/>
            <person name="Nielsen R."/>
            <person name="Noor M.A."/>
            <person name="O'Grady P."/>
            <person name="Pachter L."/>
            <person name="Papaceit M."/>
            <person name="Parisi M.J."/>
            <person name="Parisi M."/>
            <person name="Parts L."/>
            <person name="Pedersen J.S."/>
            <person name="Pesole G."/>
            <person name="Phillippy A.M."/>
            <person name="Ponting C.P."/>
            <person name="Pop M."/>
            <person name="Porcelli D."/>
            <person name="Powell J.R."/>
            <person name="Prohaska S."/>
            <person name="Pruitt K."/>
            <person name="Puig M."/>
            <person name="Quesneville H."/>
            <person name="Ram K.R."/>
            <person name="Rand D."/>
            <person name="Rasmussen M.D."/>
            <person name="Reed L.K."/>
            <person name="Reenan R."/>
            <person name="Reily A."/>
            <person name="Remington K.A."/>
            <person name="Rieger T.T."/>
            <person name="Ritchie M.G."/>
            <person name="Robin C."/>
            <person name="Rogers Y.H."/>
            <person name="Rohde C."/>
            <person name="Rozas J."/>
            <person name="Rubenfield M.J."/>
            <person name="Ruiz A."/>
            <person name="Russo S."/>
            <person name="Salzberg S.L."/>
            <person name="Sanchez-Gracia A."/>
            <person name="Saranga D.J."/>
            <person name="Sato H."/>
            <person name="Schaeffer S.W."/>
            <person name="Schatz M.C."/>
            <person name="Schlenke T."/>
            <person name="Schwartz R."/>
            <person name="Segarra C."/>
            <person name="Singh R.S."/>
            <person name="Sirot L."/>
            <person name="Sirota M."/>
            <person name="Sisneros N.B."/>
            <person name="Smith C.D."/>
            <person name="Smith T.F."/>
            <person name="Spieth J."/>
            <person name="Stage D.E."/>
            <person name="Stark A."/>
            <person name="Stephan W."/>
            <person name="Strausberg R.L."/>
            <person name="Strempel S."/>
            <person name="Sturgill D."/>
            <person name="Sutton G."/>
            <person name="Sutton G.G."/>
            <person name="Tao W."/>
            <person name="Teichmann S."/>
            <person name="Tobari Y.N."/>
            <person name="Tomimura Y."/>
            <person name="Tsolas J.M."/>
            <person name="Valente V.L."/>
            <person name="Venter E."/>
            <person name="Venter J.C."/>
            <person name="Vicario S."/>
            <person name="Vieira F.G."/>
            <person name="Vilella A.J."/>
            <person name="Villasante A."/>
            <person name="Walenz B."/>
            <person name="Wang J."/>
            <person name="Wasserman M."/>
            <person name="Watts T."/>
            <person name="Wilson D."/>
            <person name="Wilson R.K."/>
            <person name="Wing R.A."/>
            <person name="Wolfner M.F."/>
            <person name="Wong A."/>
            <person name="Wong G.K."/>
            <person name="Wu C.I."/>
            <person name="Wu G."/>
            <person name="Yamamoto D."/>
            <person name="Yang H.P."/>
            <person name="Yang S.P."/>
            <person name="Yorke J.A."/>
            <person name="Yoshida K."/>
            <person name="Zdobnov E."/>
            <person name="Zhang P."/>
            <person name="Zhang Y."/>
            <person name="Zimin A.V."/>
            <person name="Baldwin J."/>
            <person name="Abdouelleil A."/>
            <person name="Abdulkadir J."/>
            <person name="Abebe A."/>
            <person name="Abera B."/>
            <person name="Abreu J."/>
            <person name="Acer S.C."/>
            <person name="Aftuck L."/>
            <person name="Alexander A."/>
            <person name="An P."/>
            <person name="Anderson E."/>
            <person name="Anderson S."/>
            <person name="Arachi H."/>
            <person name="Azer M."/>
            <person name="Bachantsang P."/>
            <person name="Barry A."/>
            <person name="Bayul T."/>
            <person name="Berlin A."/>
            <person name="Bessette D."/>
            <person name="Bloom T."/>
            <person name="Blye J."/>
            <person name="Boguslavskiy L."/>
            <person name="Bonnet C."/>
            <person name="Boukhgalter B."/>
            <person name="Bourzgui I."/>
            <person name="Brown A."/>
            <person name="Cahill P."/>
            <person name="Channer S."/>
            <person name="Cheshatsang Y."/>
            <person name="Chuda L."/>
            <person name="Citroen M."/>
            <person name="Collymore A."/>
            <person name="Cooke P."/>
            <person name="Costello M."/>
            <person name="D'Aco K."/>
            <person name="Daza R."/>
            <person name="De Haan G."/>
            <person name="DeGray S."/>
            <person name="DeMaso C."/>
            <person name="Dhargay N."/>
            <person name="Dooley K."/>
            <person name="Dooley E."/>
            <person name="Doricent M."/>
            <person name="Dorje P."/>
            <person name="Dorjee K."/>
            <person name="Dupes A."/>
            <person name="Elong R."/>
            <person name="Falk J."/>
            <person name="Farina A."/>
            <person name="Faro S."/>
            <person name="Ferguson D."/>
            <person name="Fisher S."/>
            <person name="Foley C.D."/>
            <person name="Franke A."/>
            <person name="Friedrich D."/>
            <person name="Gadbois L."/>
            <person name="Gearin G."/>
            <person name="Gearin C.R."/>
            <person name="Giannoukos G."/>
            <person name="Goode T."/>
            <person name="Graham J."/>
            <person name="Grandbois E."/>
            <person name="Grewal S."/>
            <person name="Gyaltsen K."/>
            <person name="Hafez N."/>
            <person name="Hagos B."/>
            <person name="Hall J."/>
            <person name="Henson C."/>
            <person name="Hollinger A."/>
            <person name="Honan T."/>
            <person name="Huard M.D."/>
            <person name="Hughes L."/>
            <person name="Hurhula B."/>
            <person name="Husby M.E."/>
            <person name="Kamat A."/>
            <person name="Kanga B."/>
            <person name="Kashin S."/>
            <person name="Khazanovich D."/>
            <person name="Kisner P."/>
            <person name="Lance K."/>
            <person name="Lara M."/>
            <person name="Lee W."/>
            <person name="Lennon N."/>
            <person name="Letendre F."/>
            <person name="LeVine R."/>
            <person name="Lipovsky A."/>
            <person name="Liu X."/>
            <person name="Liu J."/>
            <person name="Liu S."/>
            <person name="Lokyitsang T."/>
            <person name="Lokyitsang Y."/>
            <person name="Lubonja R."/>
            <person name="Lui A."/>
            <person name="MacDonald P."/>
            <person name="Magnisalis V."/>
            <person name="Maru K."/>
            <person name="Matthews C."/>
            <person name="McCusker W."/>
            <person name="McDonough S."/>
            <person name="Mehta T."/>
            <person name="Meldrim J."/>
            <person name="Meneus L."/>
            <person name="Mihai O."/>
            <person name="Mihalev A."/>
            <person name="Mihova T."/>
            <person name="Mittelman R."/>
            <person name="Mlenga V."/>
            <person name="Montmayeur A."/>
            <person name="Mulrain L."/>
            <person name="Navidi A."/>
            <person name="Naylor J."/>
            <person name="Negash T."/>
            <person name="Nguyen T."/>
            <person name="Nguyen N."/>
            <person name="Nicol R."/>
            <person name="Norbu C."/>
            <person name="Norbu N."/>
            <person name="Novod N."/>
            <person name="O'Neill B."/>
            <person name="Osman S."/>
            <person name="Markiewicz E."/>
            <person name="Oyono O.L."/>
            <person name="Patti C."/>
            <person name="Phunkhang P."/>
            <person name="Pierre F."/>
            <person name="Priest M."/>
            <person name="Raghuraman S."/>
            <person name="Rege F."/>
            <person name="Reyes R."/>
            <person name="Rise C."/>
            <person name="Rogov P."/>
            <person name="Ross K."/>
            <person name="Ryan E."/>
            <person name="Settipalli S."/>
            <person name="Shea T."/>
            <person name="Sherpa N."/>
            <person name="Shi L."/>
            <person name="Shih D."/>
            <person name="Sparrow T."/>
            <person name="Spaulding J."/>
            <person name="Stalker J."/>
            <person name="Stange-Thomann N."/>
            <person name="Stavropoulos S."/>
            <person name="Stone C."/>
            <person name="Strader C."/>
            <person name="Tesfaye S."/>
            <person name="Thomson T."/>
            <person name="Thoulutsang Y."/>
            <person name="Thoulutsang D."/>
            <person name="Topham K."/>
            <person name="Topping I."/>
            <person name="Tsamla T."/>
            <person name="Vassiliev H."/>
            <person name="Vo A."/>
            <person name="Wangchuk T."/>
            <person name="Wangdi T."/>
            <person name="Weiand M."/>
            <person name="Wilkinson J."/>
            <person name="Wilson A."/>
            <person name="Yadav S."/>
            <person name="Young G."/>
            <person name="Yu Q."/>
            <person name="Zembek L."/>
            <person name="Zhong D."/>
            <person name="Zimmer A."/>
            <person name="Zwirko Z."/>
            <person name="Jaffe D.B."/>
            <person name="Alvarez P."/>
            <person name="Brockman W."/>
            <person name="Butler J."/>
            <person name="Chin C."/>
            <person name="Gnerre S."/>
            <person name="Grabherr M."/>
            <person name="Kleber M."/>
            <person name="Mauceli E."/>
            <person name="MacCallum I."/>
        </authorList>
    </citation>
    <scope>NUCLEOTIDE SEQUENCE [LARGE SCALE GENOMIC DNA]</scope>
    <source>
        <strain evidence="13">Tucson 15287-2541.00</strain>
    </source>
</reference>
<name>B4JFX0_DROGR</name>
<feature type="compositionally biased region" description="Polar residues" evidence="10">
    <location>
        <begin position="508"/>
        <end position="522"/>
    </location>
</feature>
<dbReference type="GO" id="GO:0120111">
    <property type="term" value="C:neuron projection cytoplasm"/>
    <property type="evidence" value="ECO:0007669"/>
    <property type="project" value="EnsemblMetazoa"/>
</dbReference>
<dbReference type="Pfam" id="PF14608">
    <property type="entry name" value="zf-CCCH_2"/>
    <property type="match status" value="3"/>
</dbReference>
<dbReference type="HOGENOM" id="CLU_006552_0_0_1"/>
<comment type="similarity">
    <text evidence="2">Belongs to the ZC3H14 family.</text>
</comment>
<dbReference type="GO" id="GO:1990825">
    <property type="term" value="F:sequence-specific mRNA binding"/>
    <property type="evidence" value="ECO:0007669"/>
    <property type="project" value="EnsemblMetazoa"/>
</dbReference>
<dbReference type="Gene3D" id="4.10.1000.40">
    <property type="match status" value="1"/>
</dbReference>
<feature type="region of interest" description="Disordered" evidence="10">
    <location>
        <begin position="506"/>
        <end position="548"/>
    </location>
</feature>
<feature type="region of interest" description="Disordered" evidence="10">
    <location>
        <begin position="179"/>
        <end position="216"/>
    </location>
</feature>
<protein>
    <recommendedName>
        <fullName evidence="3">Zinc finger CCCH domain-containing protein 14</fullName>
    </recommendedName>
</protein>
<dbReference type="OMA" id="FCEYYHP"/>
<feature type="region of interest" description="Disordered" evidence="10">
    <location>
        <begin position="664"/>
        <end position="742"/>
    </location>
</feature>
<feature type="region of interest" description="Disordered" evidence="10">
    <location>
        <begin position="755"/>
        <end position="850"/>
    </location>
</feature>
<dbReference type="eggNOG" id="KOG3702">
    <property type="taxonomic scope" value="Eukaryota"/>
</dbReference>
<evidence type="ECO:0000256" key="2">
    <source>
        <dbReference type="ARBA" id="ARBA00008423"/>
    </source>
</evidence>
<dbReference type="GO" id="GO:0008143">
    <property type="term" value="F:poly(A) binding"/>
    <property type="evidence" value="ECO:0007669"/>
    <property type="project" value="EnsemblMetazoa"/>
</dbReference>
<feature type="domain" description="C3H1-type" evidence="11">
    <location>
        <begin position="937"/>
        <end position="971"/>
    </location>
</feature>
<dbReference type="STRING" id="7222.B4JFX0"/>
<evidence type="ECO:0000256" key="8">
    <source>
        <dbReference type="ARBA" id="ARBA00023242"/>
    </source>
</evidence>
<feature type="compositionally biased region" description="Basic and acidic residues" evidence="10">
    <location>
        <begin position="829"/>
        <end position="841"/>
    </location>
</feature>
<feature type="region of interest" description="Disordered" evidence="10">
    <location>
        <begin position="873"/>
        <end position="902"/>
    </location>
</feature>
<dbReference type="GO" id="GO:0043488">
    <property type="term" value="P:regulation of mRNA stability"/>
    <property type="evidence" value="ECO:0007669"/>
    <property type="project" value="InterPro"/>
</dbReference>
<feature type="compositionally biased region" description="Basic and acidic residues" evidence="10">
    <location>
        <begin position="331"/>
        <end position="346"/>
    </location>
</feature>
<dbReference type="GO" id="GO:0005634">
    <property type="term" value="C:nucleus"/>
    <property type="evidence" value="ECO:0007669"/>
    <property type="project" value="UniProtKB-SubCell"/>
</dbReference>
<keyword evidence="4 9" id="KW-0479">Metal-binding</keyword>
<gene>
    <name evidence="12" type="primary">Dgri\GH18800</name>
    <name evidence="12" type="ORF">Dgri_GH18800</name>
</gene>
<dbReference type="Gene3D" id="4.10.1000.30">
    <property type="match status" value="1"/>
</dbReference>
<dbReference type="Proteomes" id="UP000001070">
    <property type="component" value="Unassembled WGS sequence"/>
</dbReference>
<feature type="compositionally biased region" description="Acidic residues" evidence="10">
    <location>
        <begin position="242"/>
        <end position="257"/>
    </location>
</feature>
<evidence type="ECO:0000256" key="3">
    <source>
        <dbReference type="ARBA" id="ARBA00015071"/>
    </source>
</evidence>
<evidence type="ECO:0000313" key="13">
    <source>
        <dbReference type="Proteomes" id="UP000001070"/>
    </source>
</evidence>
<dbReference type="PROSITE" id="PS50103">
    <property type="entry name" value="ZF_C3H1"/>
    <property type="match status" value="1"/>
</dbReference>
<dbReference type="InterPro" id="IPR040366">
    <property type="entry name" value="Nab2/ZC3H14"/>
</dbReference>
<comment type="subcellular location">
    <subcellularLocation>
        <location evidence="1">Nucleus</location>
    </subcellularLocation>
</comment>
<feature type="region of interest" description="Disordered" evidence="10">
    <location>
        <begin position="282"/>
        <end position="440"/>
    </location>
</feature>